<evidence type="ECO:0000313" key="2">
    <source>
        <dbReference type="Proteomes" id="UP000522333"/>
    </source>
</evidence>
<dbReference type="Gene3D" id="2.20.25.10">
    <property type="match status" value="1"/>
</dbReference>
<protein>
    <submittedName>
        <fullName evidence="1">Glycine cleavage system protein H</fullName>
    </submittedName>
</protein>
<dbReference type="Proteomes" id="UP000522333">
    <property type="component" value="Unassembled WGS sequence"/>
</dbReference>
<sequence>MMNTQELLQILACPRCMGSLEPLPSAEHPEGLACPACNVVYPVRDDIPIMLVDAAVERARWDEGHKG</sequence>
<evidence type="ECO:0000313" key="1">
    <source>
        <dbReference type="EMBL" id="NME51033.1"/>
    </source>
</evidence>
<dbReference type="RefSeq" id="WP_168934517.1">
    <property type="nucleotide sequence ID" value="NZ_JABAFY010000001.1"/>
</dbReference>
<gene>
    <name evidence="1" type="ORF">HF854_00485</name>
</gene>
<proteinExistence type="predicted"/>
<dbReference type="InterPro" id="IPR005651">
    <property type="entry name" value="Trm112-like"/>
</dbReference>
<reference evidence="1 2" key="1">
    <citation type="submission" date="2020-04" db="EMBL/GenBank/DDBJ databases">
        <authorList>
            <person name="Hitch T.C.A."/>
            <person name="Wylensek D."/>
            <person name="Clavel T."/>
        </authorList>
    </citation>
    <scope>NUCLEOTIDE SEQUENCE [LARGE SCALE GENOMIC DNA]</scope>
    <source>
        <strain evidence="1 2">PG-251-APC-1</strain>
    </source>
</reference>
<dbReference type="AlphaFoldDB" id="A0A848CFS3"/>
<dbReference type="SUPFAM" id="SSF158997">
    <property type="entry name" value="Trm112p-like"/>
    <property type="match status" value="1"/>
</dbReference>
<organism evidence="1 2">
    <name type="scientific">Desulfovibrio piger</name>
    <dbReference type="NCBI Taxonomy" id="901"/>
    <lineage>
        <taxon>Bacteria</taxon>
        <taxon>Pseudomonadati</taxon>
        <taxon>Thermodesulfobacteriota</taxon>
        <taxon>Desulfovibrionia</taxon>
        <taxon>Desulfovibrionales</taxon>
        <taxon>Desulfovibrionaceae</taxon>
        <taxon>Desulfovibrio</taxon>
    </lineage>
</organism>
<dbReference type="Pfam" id="PF03966">
    <property type="entry name" value="Trm112p"/>
    <property type="match status" value="1"/>
</dbReference>
<accession>A0A848CFS3</accession>
<dbReference type="EMBL" id="JABAFY010000001">
    <property type="protein sequence ID" value="NME51033.1"/>
    <property type="molecule type" value="Genomic_DNA"/>
</dbReference>
<comment type="caution">
    <text evidence="1">The sequence shown here is derived from an EMBL/GenBank/DDBJ whole genome shotgun (WGS) entry which is preliminary data.</text>
</comment>
<name>A0A848CFS3_9BACT</name>